<dbReference type="EMBL" id="ML978209">
    <property type="protein sequence ID" value="KAF2028737.1"/>
    <property type="molecule type" value="Genomic_DNA"/>
</dbReference>
<comment type="caution">
    <text evidence="3">The sequence shown here is derived from an EMBL/GenBank/DDBJ whole genome shotgun (WGS) entry which is preliminary data.</text>
</comment>
<dbReference type="Gene3D" id="3.40.50.720">
    <property type="entry name" value="NAD(P)-binding Rossmann-like Domain"/>
    <property type="match status" value="1"/>
</dbReference>
<accession>A0A9P4H723</accession>
<dbReference type="AlphaFoldDB" id="A0A9P4H723"/>
<dbReference type="Proteomes" id="UP000799777">
    <property type="component" value="Unassembled WGS sequence"/>
</dbReference>
<dbReference type="GO" id="GO:0016616">
    <property type="term" value="F:oxidoreductase activity, acting on the CH-OH group of donors, NAD or NADP as acceptor"/>
    <property type="evidence" value="ECO:0007669"/>
    <property type="project" value="UniProtKB-ARBA"/>
</dbReference>
<reference evidence="3" key="1">
    <citation type="journal article" date="2020" name="Stud. Mycol.">
        <title>101 Dothideomycetes genomes: a test case for predicting lifestyles and emergence of pathogens.</title>
        <authorList>
            <person name="Haridas S."/>
            <person name="Albert R."/>
            <person name="Binder M."/>
            <person name="Bloem J."/>
            <person name="Labutti K."/>
            <person name="Salamov A."/>
            <person name="Andreopoulos B."/>
            <person name="Baker S."/>
            <person name="Barry K."/>
            <person name="Bills G."/>
            <person name="Bluhm B."/>
            <person name="Cannon C."/>
            <person name="Castanera R."/>
            <person name="Culley D."/>
            <person name="Daum C."/>
            <person name="Ezra D."/>
            <person name="Gonzalez J."/>
            <person name="Henrissat B."/>
            <person name="Kuo A."/>
            <person name="Liang C."/>
            <person name="Lipzen A."/>
            <person name="Lutzoni F."/>
            <person name="Magnuson J."/>
            <person name="Mondo S."/>
            <person name="Nolan M."/>
            <person name="Ohm R."/>
            <person name="Pangilinan J."/>
            <person name="Park H.-J."/>
            <person name="Ramirez L."/>
            <person name="Alfaro M."/>
            <person name="Sun H."/>
            <person name="Tritt A."/>
            <person name="Yoshinaga Y."/>
            <person name="Zwiers L.-H."/>
            <person name="Turgeon B."/>
            <person name="Goodwin S."/>
            <person name="Spatafora J."/>
            <person name="Crous P."/>
            <person name="Grigoriev I."/>
        </authorList>
    </citation>
    <scope>NUCLEOTIDE SEQUENCE</scope>
    <source>
        <strain evidence="3">CBS 110217</strain>
    </source>
</reference>
<proteinExistence type="inferred from homology"/>
<evidence type="ECO:0000313" key="4">
    <source>
        <dbReference type="Proteomes" id="UP000799777"/>
    </source>
</evidence>
<gene>
    <name evidence="3" type="ORF">EK21DRAFT_69084</name>
</gene>
<evidence type="ECO:0000256" key="2">
    <source>
        <dbReference type="ARBA" id="ARBA00023002"/>
    </source>
</evidence>
<comment type="similarity">
    <text evidence="1">Belongs to the short-chain dehydrogenases/reductases (SDR) family.</text>
</comment>
<name>A0A9P4H723_9PLEO</name>
<dbReference type="PRINTS" id="PR00081">
    <property type="entry name" value="GDHRDH"/>
</dbReference>
<organism evidence="3 4">
    <name type="scientific">Setomelanomma holmii</name>
    <dbReference type="NCBI Taxonomy" id="210430"/>
    <lineage>
        <taxon>Eukaryota</taxon>
        <taxon>Fungi</taxon>
        <taxon>Dikarya</taxon>
        <taxon>Ascomycota</taxon>
        <taxon>Pezizomycotina</taxon>
        <taxon>Dothideomycetes</taxon>
        <taxon>Pleosporomycetidae</taxon>
        <taxon>Pleosporales</taxon>
        <taxon>Pleosporineae</taxon>
        <taxon>Phaeosphaeriaceae</taxon>
        <taxon>Setomelanomma</taxon>
    </lineage>
</organism>
<evidence type="ECO:0000256" key="1">
    <source>
        <dbReference type="ARBA" id="ARBA00006484"/>
    </source>
</evidence>
<sequence>MSWDANDKTIEYTTPFQLTKKIIRNVPSILSPENPRNSAEGKIIVITGGATGIGLAAAEVWIRAGAAGVVIAGRRKEVLDRAAAKLGDLANGSTKVLAIQTDVTKVPDTDKLFAQIKQAFNRPADVVLSNAGAITPMVKPHEESSEKWWTSFEVNTLGTHNLATSFIRSQADPTKPVGTFISTNSGLAGIIEPGLSGYSIAKLAAQRYIEYLDAEYPSLRSFTLFPGIVVTDMLDPAFATYALDQASQTGAVVLYLASPRSDYLKGSLMSVNWDVEEMEGHAEEIRKGILRIKYVPVLPVSGGKGFWTDV</sequence>
<dbReference type="SUPFAM" id="SSF51735">
    <property type="entry name" value="NAD(P)-binding Rossmann-fold domains"/>
    <property type="match status" value="1"/>
</dbReference>
<protein>
    <submittedName>
        <fullName evidence="3">Short chain dehydrogenase-like protein</fullName>
    </submittedName>
</protein>
<keyword evidence="4" id="KW-1185">Reference proteome</keyword>
<evidence type="ECO:0000313" key="3">
    <source>
        <dbReference type="EMBL" id="KAF2028737.1"/>
    </source>
</evidence>
<dbReference type="InterPro" id="IPR002347">
    <property type="entry name" value="SDR_fam"/>
</dbReference>
<dbReference type="OrthoDB" id="1933717at2759"/>
<dbReference type="PANTHER" id="PTHR43008">
    <property type="entry name" value="BENZIL REDUCTASE"/>
    <property type="match status" value="1"/>
</dbReference>
<dbReference type="InterPro" id="IPR036291">
    <property type="entry name" value="NAD(P)-bd_dom_sf"/>
</dbReference>
<dbReference type="GO" id="GO:0050664">
    <property type="term" value="F:oxidoreductase activity, acting on NAD(P)H, oxygen as acceptor"/>
    <property type="evidence" value="ECO:0007669"/>
    <property type="project" value="TreeGrafter"/>
</dbReference>
<dbReference type="Pfam" id="PF00106">
    <property type="entry name" value="adh_short"/>
    <property type="match status" value="1"/>
</dbReference>
<dbReference type="PANTHER" id="PTHR43008:SF4">
    <property type="entry name" value="CHAIN DEHYDROGENASE, PUTATIVE (AFU_ORTHOLOGUE AFUA_4G08710)-RELATED"/>
    <property type="match status" value="1"/>
</dbReference>
<keyword evidence="2" id="KW-0560">Oxidoreductase</keyword>
<dbReference type="CDD" id="cd05233">
    <property type="entry name" value="SDR_c"/>
    <property type="match status" value="1"/>
</dbReference>